<dbReference type="RefSeq" id="WP_086601733.1">
    <property type="nucleotide sequence ID" value="NZ_NGFN01000093.1"/>
</dbReference>
<accession>A0A243S3D5</accession>
<evidence type="ECO:0008006" key="6">
    <source>
        <dbReference type="Google" id="ProtNLM"/>
    </source>
</evidence>
<keyword evidence="3" id="KW-1133">Transmembrane helix</keyword>
<feature type="transmembrane region" description="Helical" evidence="3">
    <location>
        <begin position="173"/>
        <end position="193"/>
    </location>
</feature>
<dbReference type="InterPro" id="IPR025519">
    <property type="entry name" value="DUF4407"/>
</dbReference>
<evidence type="ECO:0000313" key="4">
    <source>
        <dbReference type="EMBL" id="OUD02057.1"/>
    </source>
</evidence>
<protein>
    <recommendedName>
        <fullName evidence="6">DUF4407 domain-containing protein</fullName>
    </recommendedName>
</protein>
<name>A0A243S3D5_9ACTN</name>
<dbReference type="Proteomes" id="UP000195105">
    <property type="component" value="Unassembled WGS sequence"/>
</dbReference>
<feature type="coiled-coil region" evidence="1">
    <location>
        <begin position="448"/>
        <end position="475"/>
    </location>
</feature>
<reference evidence="4 5" key="1">
    <citation type="submission" date="2017-05" db="EMBL/GenBank/DDBJ databases">
        <title>Biotechnological potential of actinobacteria isolated from South African environments.</title>
        <authorList>
            <person name="Le Roes-Hill M."/>
            <person name="Prins A."/>
            <person name="Durrell K.A."/>
        </authorList>
    </citation>
    <scope>NUCLEOTIDE SEQUENCE [LARGE SCALE GENOMIC DNA]</scope>
    <source>
        <strain evidence="4 5">HMC13</strain>
    </source>
</reference>
<evidence type="ECO:0000256" key="3">
    <source>
        <dbReference type="SAM" id="Phobius"/>
    </source>
</evidence>
<proteinExistence type="predicted"/>
<sequence length="501" mass="55144">MTDFLTNHMTAAGTTDGQGAGTTDGQGAGTTDGQGAGTTDGQGAGDGTGDGAAPRTSNGRAAARTTGGEPAARTTRRPFDFDAARRLRALTGVDEELLARVKYERSKYTALGGVVLGTSVIAAFSMWNFATEALGKVSFVALVPTVIWMLFVLNLDRWLVTPQPNARRRAGPLLTRLLIALMLGVVIAEPLVLRIFQTAIEERVADERTDAVDRLRTNLVRCNPVPSTTQPVTPKGCDRTYVLSFDATPGERGEELDALRSDAAALEKRVDRDTTRLEAIDSEVRDECRRLIRIAATGLYQRTSECLRLRDKAHDYRTTHRTSENEKRLVGMNSRISEIEAELTSSRGEFLKARADGIERRLDEERAKQKEIGVLERIRALDELASGNAVLFVGIWLVRLLFVLLDMLPVLVKYLSGDTAYDRMLTSESNSAVKIHGEEVRLTERRAMANLEIAQDAIEQEVRRHRAESEAAAREHTAAMNIRVRQAVNALEDEIRRSSTV</sequence>
<organism evidence="4 5">
    <name type="scientific">Streptomyces swartbergensis</name>
    <dbReference type="NCBI Taxonomy" id="487165"/>
    <lineage>
        <taxon>Bacteria</taxon>
        <taxon>Bacillati</taxon>
        <taxon>Actinomycetota</taxon>
        <taxon>Actinomycetes</taxon>
        <taxon>Kitasatosporales</taxon>
        <taxon>Streptomycetaceae</taxon>
        <taxon>Streptomyces</taxon>
    </lineage>
</organism>
<dbReference type="AlphaFoldDB" id="A0A243S3D5"/>
<dbReference type="Pfam" id="PF14362">
    <property type="entry name" value="DUF4407"/>
    <property type="match status" value="1"/>
</dbReference>
<feature type="transmembrane region" description="Helical" evidence="3">
    <location>
        <begin position="389"/>
        <end position="415"/>
    </location>
</feature>
<comment type="caution">
    <text evidence="4">The sequence shown here is derived from an EMBL/GenBank/DDBJ whole genome shotgun (WGS) entry which is preliminary data.</text>
</comment>
<evidence type="ECO:0000313" key="5">
    <source>
        <dbReference type="Proteomes" id="UP000195105"/>
    </source>
</evidence>
<dbReference type="EMBL" id="NGFN01000093">
    <property type="protein sequence ID" value="OUD02057.1"/>
    <property type="molecule type" value="Genomic_DNA"/>
</dbReference>
<evidence type="ECO:0000256" key="2">
    <source>
        <dbReference type="SAM" id="MobiDB-lite"/>
    </source>
</evidence>
<feature type="compositionally biased region" description="Gly residues" evidence="2">
    <location>
        <begin position="16"/>
        <end position="50"/>
    </location>
</feature>
<keyword evidence="3" id="KW-0472">Membrane</keyword>
<keyword evidence="3" id="KW-0812">Transmembrane</keyword>
<feature type="transmembrane region" description="Helical" evidence="3">
    <location>
        <begin position="133"/>
        <end position="153"/>
    </location>
</feature>
<keyword evidence="5" id="KW-1185">Reference proteome</keyword>
<feature type="region of interest" description="Disordered" evidence="2">
    <location>
        <begin position="1"/>
        <end position="78"/>
    </location>
</feature>
<feature type="transmembrane region" description="Helical" evidence="3">
    <location>
        <begin position="108"/>
        <end position="127"/>
    </location>
</feature>
<evidence type="ECO:0000256" key="1">
    <source>
        <dbReference type="SAM" id="Coils"/>
    </source>
</evidence>
<keyword evidence="1" id="KW-0175">Coiled coil</keyword>
<gene>
    <name evidence="4" type="ORF">CA983_16925</name>
</gene>